<protein>
    <recommendedName>
        <fullName evidence="14">Disulfide bond formation protein B</fullName>
    </recommendedName>
    <alternativeName>
        <fullName evidence="14">Disulfide oxidoreductase</fullName>
    </alternativeName>
</protein>
<keyword evidence="9 14" id="KW-0560">Oxidoreductase</keyword>
<dbReference type="InterPro" id="IPR023380">
    <property type="entry name" value="DsbB-like_sf"/>
</dbReference>
<feature type="transmembrane region" description="Helical" evidence="15">
    <location>
        <begin position="38"/>
        <end position="56"/>
    </location>
</feature>
<dbReference type="InterPro" id="IPR050183">
    <property type="entry name" value="DsbB"/>
</dbReference>
<sequence>MPSARLINFSVFLTCIALMLVAFYFEYVKELEPCPLCMAQRVVVVAIGLIAGLAALQNPKQWGLKVYGVTLFLVALAGIGLAARQVWLQHLPEDLVPACGPGIYYMLDVFPMQEVLTNMLMGTGDCAEVVWQDPVLQLSIPSWTLIWFSFMALVFITHLFRKPLNSAEQNN</sequence>
<dbReference type="GO" id="GO:0005886">
    <property type="term" value="C:plasma membrane"/>
    <property type="evidence" value="ECO:0007669"/>
    <property type="project" value="UniProtKB-SubCell"/>
</dbReference>
<reference evidence="16 17" key="1">
    <citation type="submission" date="2017-05" db="EMBL/GenBank/DDBJ databases">
        <title>Genomic insights into alkan degradation activity of Oleiphilus messinensis.</title>
        <authorList>
            <person name="Kozyavkin S.A."/>
            <person name="Slesarev A.I."/>
            <person name="Golyshin P.N."/>
            <person name="Korzhenkov A."/>
            <person name="Golyshina O.N."/>
            <person name="Toshchakov S.V."/>
        </authorList>
    </citation>
    <scope>NUCLEOTIDE SEQUENCE [LARGE SCALE GENOMIC DNA]</scope>
    <source>
        <strain evidence="16 17">ME102</strain>
    </source>
</reference>
<dbReference type="GO" id="GO:0009055">
    <property type="term" value="F:electron transfer activity"/>
    <property type="evidence" value="ECO:0007669"/>
    <property type="project" value="UniProtKB-UniRule"/>
</dbReference>
<organism evidence="16 17">
    <name type="scientific">Oleiphilus messinensis</name>
    <dbReference type="NCBI Taxonomy" id="141451"/>
    <lineage>
        <taxon>Bacteria</taxon>
        <taxon>Pseudomonadati</taxon>
        <taxon>Pseudomonadota</taxon>
        <taxon>Gammaproteobacteria</taxon>
        <taxon>Oceanospirillales</taxon>
        <taxon>Oleiphilaceae</taxon>
        <taxon>Oleiphilus</taxon>
    </lineage>
</organism>
<dbReference type="InterPro" id="IPR022920">
    <property type="entry name" value="Disulphide_bond_form_DsbB"/>
</dbReference>
<dbReference type="SUPFAM" id="SSF158442">
    <property type="entry name" value="DsbB-like"/>
    <property type="match status" value="1"/>
</dbReference>
<keyword evidence="17" id="KW-1185">Reference proteome</keyword>
<evidence type="ECO:0000256" key="7">
    <source>
        <dbReference type="ARBA" id="ARBA00022982"/>
    </source>
</evidence>
<dbReference type="RefSeq" id="WP_087464273.1">
    <property type="nucleotide sequence ID" value="NZ_CP021425.1"/>
</dbReference>
<feature type="topological domain" description="Cytoplasmic" evidence="14">
    <location>
        <begin position="162"/>
        <end position="171"/>
    </location>
</feature>
<keyword evidence="5" id="KW-0997">Cell inner membrane</keyword>
<dbReference type="Gene3D" id="1.20.1550.10">
    <property type="entry name" value="DsbB-like"/>
    <property type="match status" value="1"/>
</dbReference>
<feature type="topological domain" description="Cytoplasmic" evidence="14">
    <location>
        <begin position="1"/>
        <end position="7"/>
    </location>
</feature>
<feature type="topological domain" description="Cytoplasmic" evidence="14">
    <location>
        <begin position="60"/>
        <end position="65"/>
    </location>
</feature>
<evidence type="ECO:0000256" key="3">
    <source>
        <dbReference type="ARBA" id="ARBA00022448"/>
    </source>
</evidence>
<evidence type="ECO:0000256" key="9">
    <source>
        <dbReference type="ARBA" id="ARBA00023002"/>
    </source>
</evidence>
<comment type="similarity">
    <text evidence="2 14">Belongs to the DsbB family.</text>
</comment>
<dbReference type="PANTHER" id="PTHR36570">
    <property type="entry name" value="DISULFIDE BOND FORMATION PROTEIN B"/>
    <property type="match status" value="1"/>
</dbReference>
<keyword evidence="10 14" id="KW-0472">Membrane</keyword>
<evidence type="ECO:0000256" key="2">
    <source>
        <dbReference type="ARBA" id="ARBA00008823"/>
    </source>
</evidence>
<evidence type="ECO:0000256" key="8">
    <source>
        <dbReference type="ARBA" id="ARBA00022989"/>
    </source>
</evidence>
<keyword evidence="3 14" id="KW-0813">Transport</keyword>
<evidence type="ECO:0000256" key="11">
    <source>
        <dbReference type="ARBA" id="ARBA00023157"/>
    </source>
</evidence>
<dbReference type="GO" id="GO:0015035">
    <property type="term" value="F:protein-disulfide reductase activity"/>
    <property type="evidence" value="ECO:0007669"/>
    <property type="project" value="UniProtKB-UniRule"/>
</dbReference>
<keyword evidence="12 14" id="KW-0143">Chaperone</keyword>
<feature type="transmembrane region" description="Helical" evidence="15">
    <location>
        <begin position="7"/>
        <end position="26"/>
    </location>
</feature>
<evidence type="ECO:0000256" key="15">
    <source>
        <dbReference type="SAM" id="Phobius"/>
    </source>
</evidence>
<dbReference type="HAMAP" id="MF_00286">
    <property type="entry name" value="DsbB"/>
    <property type="match status" value="1"/>
</dbReference>
<dbReference type="AlphaFoldDB" id="A0A1Y0I1X1"/>
<dbReference type="GO" id="GO:0006457">
    <property type="term" value="P:protein folding"/>
    <property type="evidence" value="ECO:0007669"/>
    <property type="project" value="InterPro"/>
</dbReference>
<evidence type="ECO:0000256" key="5">
    <source>
        <dbReference type="ARBA" id="ARBA00022519"/>
    </source>
</evidence>
<comment type="function">
    <text evidence="14">Required for disulfide bond formation in some periplasmic proteins. Acts by oxidizing the DsbA protein.</text>
</comment>
<keyword evidence="13 14" id="KW-0676">Redox-active center</keyword>
<proteinExistence type="inferred from homology"/>
<evidence type="ECO:0000256" key="6">
    <source>
        <dbReference type="ARBA" id="ARBA00022692"/>
    </source>
</evidence>
<feature type="disulfide bond" description="Redox-active" evidence="14">
    <location>
        <begin position="34"/>
        <end position="37"/>
    </location>
</feature>
<feature type="topological domain" description="Periplasmic" evidence="14">
    <location>
        <begin position="25"/>
        <end position="42"/>
    </location>
</feature>
<evidence type="ECO:0000256" key="14">
    <source>
        <dbReference type="HAMAP-Rule" id="MF_00286"/>
    </source>
</evidence>
<evidence type="ECO:0000256" key="10">
    <source>
        <dbReference type="ARBA" id="ARBA00023136"/>
    </source>
</evidence>
<keyword evidence="7 14" id="KW-0249">Electron transport</keyword>
<evidence type="ECO:0000256" key="12">
    <source>
        <dbReference type="ARBA" id="ARBA00023186"/>
    </source>
</evidence>
<feature type="transmembrane region" description="Helical" evidence="15">
    <location>
        <begin position="140"/>
        <end position="160"/>
    </location>
</feature>
<dbReference type="KEGG" id="ome:OLMES_0100"/>
<accession>A0A1Y0I1X1</accession>
<name>A0A1Y0I1X1_9GAMM</name>
<dbReference type="Proteomes" id="UP000196027">
    <property type="component" value="Chromosome"/>
</dbReference>
<comment type="subcellular location">
    <subcellularLocation>
        <location evidence="1">Cell inner membrane</location>
        <topology evidence="1">Multi-pass membrane protein</topology>
    </subcellularLocation>
    <subcellularLocation>
        <location evidence="14">Cell membrane</location>
        <topology evidence="14">Multi-pass membrane protein</topology>
    </subcellularLocation>
</comment>
<keyword evidence="11 14" id="KW-1015">Disulfide bond</keyword>
<dbReference type="Pfam" id="PF02600">
    <property type="entry name" value="DsbB"/>
    <property type="match status" value="1"/>
</dbReference>
<evidence type="ECO:0000256" key="4">
    <source>
        <dbReference type="ARBA" id="ARBA00022475"/>
    </source>
</evidence>
<evidence type="ECO:0000256" key="1">
    <source>
        <dbReference type="ARBA" id="ARBA00004429"/>
    </source>
</evidence>
<keyword evidence="4 14" id="KW-1003">Cell membrane</keyword>
<dbReference type="EMBL" id="CP021425">
    <property type="protein sequence ID" value="ARU54209.1"/>
    <property type="molecule type" value="Genomic_DNA"/>
</dbReference>
<dbReference type="OrthoDB" id="3711263at2"/>
<evidence type="ECO:0000256" key="13">
    <source>
        <dbReference type="ARBA" id="ARBA00023284"/>
    </source>
</evidence>
<feature type="transmembrane region" description="Helical" evidence="15">
    <location>
        <begin position="68"/>
        <end position="87"/>
    </location>
</feature>
<evidence type="ECO:0000313" key="16">
    <source>
        <dbReference type="EMBL" id="ARU54209.1"/>
    </source>
</evidence>
<evidence type="ECO:0000313" key="17">
    <source>
        <dbReference type="Proteomes" id="UP000196027"/>
    </source>
</evidence>
<dbReference type="PANTHER" id="PTHR36570:SF3">
    <property type="entry name" value="DISULFIDE BOND FORMATION PROTEIN B"/>
    <property type="match status" value="1"/>
</dbReference>
<gene>
    <name evidence="14" type="primary">dsbB</name>
    <name evidence="16" type="ORF">OLMES_0100</name>
</gene>
<keyword evidence="8 14" id="KW-1133">Transmembrane helix</keyword>
<keyword evidence="6 14" id="KW-0812">Transmembrane</keyword>
<comment type="caution">
    <text evidence="14">Lacks conserved residue(s) required for the propagation of feature annotation.</text>
</comment>
<dbReference type="InterPro" id="IPR003752">
    <property type="entry name" value="DiS_bond_form_DsbB/BdbC"/>
</dbReference>